<dbReference type="SUPFAM" id="SSF55287">
    <property type="entry name" value="RPB5-like RNA polymerase subunit"/>
    <property type="match status" value="1"/>
</dbReference>
<comment type="subcellular location">
    <subcellularLocation>
        <location evidence="1">Nucleus</location>
    </subcellularLocation>
</comment>
<dbReference type="GO" id="GO:0005736">
    <property type="term" value="C:RNA polymerase I complex"/>
    <property type="evidence" value="ECO:0007669"/>
    <property type="project" value="TreeGrafter"/>
</dbReference>
<name>A0AAD5UPE2_9FUNG</name>
<dbReference type="Pfam" id="PF01191">
    <property type="entry name" value="RNA_pol_Rpb5_C"/>
    <property type="match status" value="1"/>
</dbReference>
<dbReference type="PANTHER" id="PTHR10535">
    <property type="entry name" value="DNA-DIRECTED RNA POLYMERASES I, II, AND III SUBUNIT RPABC1"/>
    <property type="match status" value="1"/>
</dbReference>
<evidence type="ECO:0000256" key="4">
    <source>
        <dbReference type="ARBA" id="ARBA00023242"/>
    </source>
</evidence>
<evidence type="ECO:0000313" key="8">
    <source>
        <dbReference type="EMBL" id="KAJ3261601.1"/>
    </source>
</evidence>
<keyword evidence="9" id="KW-1185">Reference proteome</keyword>
<feature type="domain" description="RNA polymerase Rpb5 N-terminal" evidence="7">
    <location>
        <begin position="6"/>
        <end position="91"/>
    </location>
</feature>
<comment type="caution">
    <text evidence="8">The sequence shown here is derived from an EMBL/GenBank/DDBJ whole genome shotgun (WGS) entry which is preliminary data.</text>
</comment>
<accession>A0AAD5UPE2</accession>
<reference evidence="8" key="1">
    <citation type="submission" date="2020-05" db="EMBL/GenBank/DDBJ databases">
        <title>Phylogenomic resolution of chytrid fungi.</title>
        <authorList>
            <person name="Stajich J.E."/>
            <person name="Amses K."/>
            <person name="Simmons R."/>
            <person name="Seto K."/>
            <person name="Myers J."/>
            <person name="Bonds A."/>
            <person name="Quandt C.A."/>
            <person name="Barry K."/>
            <person name="Liu P."/>
            <person name="Grigoriev I."/>
            <person name="Longcore J.E."/>
            <person name="James T.Y."/>
        </authorList>
    </citation>
    <scope>NUCLEOTIDE SEQUENCE</scope>
    <source>
        <strain evidence="8">PLAUS21</strain>
    </source>
</reference>
<keyword evidence="8" id="KW-0240">DNA-directed RNA polymerase</keyword>
<dbReference type="InterPro" id="IPR000783">
    <property type="entry name" value="RNA_pol_subH/Rpb5_C"/>
</dbReference>
<feature type="domain" description="RNA polymerase subunit H/Rpb5 C-terminal" evidence="6">
    <location>
        <begin position="134"/>
        <end position="198"/>
    </location>
</feature>
<dbReference type="Pfam" id="PF03871">
    <property type="entry name" value="RNA_pol_Rpb5_N"/>
    <property type="match status" value="1"/>
</dbReference>
<gene>
    <name evidence="8" type="primary">RPB5</name>
    <name evidence="8" type="ORF">HK103_005439</name>
</gene>
<dbReference type="GO" id="GO:0006362">
    <property type="term" value="P:transcription elongation by RNA polymerase I"/>
    <property type="evidence" value="ECO:0007669"/>
    <property type="project" value="TreeGrafter"/>
</dbReference>
<proteinExistence type="inferred from homology"/>
<dbReference type="InterPro" id="IPR014381">
    <property type="entry name" value="Arch_Rpo5/euc_Rpb5"/>
</dbReference>
<keyword evidence="4" id="KW-0539">Nucleus</keyword>
<dbReference type="InterPro" id="IPR035913">
    <property type="entry name" value="RPB5-like_sf"/>
</dbReference>
<dbReference type="InterPro" id="IPR036710">
    <property type="entry name" value="RNA_pol_Rpb5_N_sf"/>
</dbReference>
<evidence type="ECO:0000256" key="3">
    <source>
        <dbReference type="ARBA" id="ARBA00023163"/>
    </source>
</evidence>
<dbReference type="PIRSF" id="PIRSF000747">
    <property type="entry name" value="RPB5"/>
    <property type="match status" value="1"/>
</dbReference>
<evidence type="ECO:0000256" key="1">
    <source>
        <dbReference type="ARBA" id="ARBA00004123"/>
    </source>
</evidence>
<evidence type="ECO:0000256" key="5">
    <source>
        <dbReference type="ARBA" id="ARBA00025765"/>
    </source>
</evidence>
<evidence type="ECO:0000259" key="7">
    <source>
        <dbReference type="Pfam" id="PF03871"/>
    </source>
</evidence>
<dbReference type="EMBL" id="JADGKB010000005">
    <property type="protein sequence ID" value="KAJ3261601.1"/>
    <property type="molecule type" value="Genomic_DNA"/>
</dbReference>
<evidence type="ECO:0000313" key="9">
    <source>
        <dbReference type="Proteomes" id="UP001210925"/>
    </source>
</evidence>
<dbReference type="GO" id="GO:0005665">
    <property type="term" value="C:RNA polymerase II, core complex"/>
    <property type="evidence" value="ECO:0007669"/>
    <property type="project" value="TreeGrafter"/>
</dbReference>
<dbReference type="FunFam" id="3.90.940.20:FF:000001">
    <property type="entry name" value="DNA-directed RNA polymerases I, II, and III subunit RPABC1"/>
    <property type="match status" value="1"/>
</dbReference>
<dbReference type="Gene3D" id="3.90.940.20">
    <property type="entry name" value="RPB5-like RNA polymerase subunit"/>
    <property type="match status" value="1"/>
</dbReference>
<dbReference type="SUPFAM" id="SSF53036">
    <property type="entry name" value="Eukaryotic RPB5 N-terminal domain"/>
    <property type="match status" value="1"/>
</dbReference>
<comment type="similarity">
    <text evidence="5">Belongs to the archaeal Rpo5/eukaryotic RPB5 RNA polymerase subunit family.</text>
</comment>
<organism evidence="8 9">
    <name type="scientific">Boothiomyces macroporosus</name>
    <dbReference type="NCBI Taxonomy" id="261099"/>
    <lineage>
        <taxon>Eukaryota</taxon>
        <taxon>Fungi</taxon>
        <taxon>Fungi incertae sedis</taxon>
        <taxon>Chytridiomycota</taxon>
        <taxon>Chytridiomycota incertae sedis</taxon>
        <taxon>Chytridiomycetes</taxon>
        <taxon>Rhizophydiales</taxon>
        <taxon>Terramycetaceae</taxon>
        <taxon>Boothiomyces</taxon>
    </lineage>
</organism>
<dbReference type="Proteomes" id="UP001210925">
    <property type="component" value="Unassembled WGS sequence"/>
</dbReference>
<evidence type="ECO:0000259" key="6">
    <source>
        <dbReference type="Pfam" id="PF01191"/>
    </source>
</evidence>
<sequence>MEGESKQASRLWRVYKTVHEMVADRGYMVSKVELEMSLDSFKQMYCSGGVVDRQKLTFLVQHSSNQDQLLIFFTEDETVGIKPIRKIADRMMNQSIMKGILIYQNKLTPSAHKVIQELAPKYQLELFQETELLVNITKHTLVPPHIILDNEAKKTLLQRYRLKETQLPRIMSNDPVARYLGLKRGQVVKITRPSETAGL</sequence>
<dbReference type="GO" id="GO:0003677">
    <property type="term" value="F:DNA binding"/>
    <property type="evidence" value="ECO:0007669"/>
    <property type="project" value="InterPro"/>
</dbReference>
<dbReference type="InterPro" id="IPR005571">
    <property type="entry name" value="RNA_pol_Rpb5_N"/>
</dbReference>
<dbReference type="FunFam" id="3.40.1340.10:FF:000001">
    <property type="entry name" value="DNA-directed RNA polymerases I, II, and III subunit RPABC1"/>
    <property type="match status" value="1"/>
</dbReference>
<dbReference type="Gene3D" id="3.40.1340.10">
    <property type="entry name" value="RNA polymerase, Rpb5, N-terminal domain"/>
    <property type="match status" value="1"/>
</dbReference>
<dbReference type="GO" id="GO:0006366">
    <property type="term" value="P:transcription by RNA polymerase II"/>
    <property type="evidence" value="ECO:0007669"/>
    <property type="project" value="TreeGrafter"/>
</dbReference>
<dbReference type="PANTHER" id="PTHR10535:SF0">
    <property type="entry name" value="DNA-DIRECTED RNA POLYMERASES I, II, AND III SUBUNIT RPABC1"/>
    <property type="match status" value="1"/>
</dbReference>
<dbReference type="GO" id="GO:0005666">
    <property type="term" value="C:RNA polymerase III complex"/>
    <property type="evidence" value="ECO:0007669"/>
    <property type="project" value="TreeGrafter"/>
</dbReference>
<evidence type="ECO:0000256" key="2">
    <source>
        <dbReference type="ARBA" id="ARBA00020809"/>
    </source>
</evidence>
<dbReference type="AlphaFoldDB" id="A0AAD5UPE2"/>
<protein>
    <recommendedName>
        <fullName evidence="2">DNA-directed RNA polymerases I, II, and III subunit RPABC1</fullName>
    </recommendedName>
</protein>
<keyword evidence="3" id="KW-0804">Transcription</keyword>
<dbReference type="GO" id="GO:0003899">
    <property type="term" value="F:DNA-directed RNA polymerase activity"/>
    <property type="evidence" value="ECO:0007669"/>
    <property type="project" value="InterPro"/>
</dbReference>
<dbReference type="GO" id="GO:0042797">
    <property type="term" value="P:tRNA transcription by RNA polymerase III"/>
    <property type="evidence" value="ECO:0007669"/>
    <property type="project" value="TreeGrafter"/>
</dbReference>